<comment type="caution">
    <text evidence="2">The sequence shown here is derived from an EMBL/GenBank/DDBJ whole genome shotgun (WGS) entry which is preliminary data.</text>
</comment>
<feature type="transmembrane region" description="Helical" evidence="1">
    <location>
        <begin position="289"/>
        <end position="312"/>
    </location>
</feature>
<evidence type="ECO:0000256" key="1">
    <source>
        <dbReference type="SAM" id="Phobius"/>
    </source>
</evidence>
<feature type="transmembrane region" description="Helical" evidence="1">
    <location>
        <begin position="87"/>
        <end position="109"/>
    </location>
</feature>
<dbReference type="Proteomes" id="UP001234581">
    <property type="component" value="Unassembled WGS sequence"/>
</dbReference>
<organism evidence="2 3">
    <name type="scientific">Lichtheimia ornata</name>
    <dbReference type="NCBI Taxonomy" id="688661"/>
    <lineage>
        <taxon>Eukaryota</taxon>
        <taxon>Fungi</taxon>
        <taxon>Fungi incertae sedis</taxon>
        <taxon>Mucoromycota</taxon>
        <taxon>Mucoromycotina</taxon>
        <taxon>Mucoromycetes</taxon>
        <taxon>Mucorales</taxon>
        <taxon>Lichtheimiaceae</taxon>
        <taxon>Lichtheimia</taxon>
    </lineage>
</organism>
<keyword evidence="1" id="KW-0472">Membrane</keyword>
<evidence type="ECO:0000313" key="2">
    <source>
        <dbReference type="EMBL" id="KAJ8653635.1"/>
    </source>
</evidence>
<feature type="transmembrane region" description="Helical" evidence="1">
    <location>
        <begin position="201"/>
        <end position="226"/>
    </location>
</feature>
<reference evidence="2 3" key="1">
    <citation type="submission" date="2023-03" db="EMBL/GenBank/DDBJ databases">
        <title>Genome sequence of Lichtheimia ornata CBS 291.66.</title>
        <authorList>
            <person name="Mohabir J.T."/>
            <person name="Shea T.P."/>
            <person name="Kurbessoian T."/>
            <person name="Berby B."/>
            <person name="Fontaine J."/>
            <person name="Livny J."/>
            <person name="Gnirke A."/>
            <person name="Stajich J.E."/>
            <person name="Cuomo C.A."/>
        </authorList>
    </citation>
    <scope>NUCLEOTIDE SEQUENCE [LARGE SCALE GENOMIC DNA]</scope>
    <source>
        <strain evidence="2">CBS 291.66</strain>
    </source>
</reference>
<dbReference type="EMBL" id="JARTCD010000074">
    <property type="protein sequence ID" value="KAJ8653635.1"/>
    <property type="molecule type" value="Genomic_DNA"/>
</dbReference>
<protein>
    <submittedName>
        <fullName evidence="2">Uncharacterized protein</fullName>
    </submittedName>
</protein>
<dbReference type="GeneID" id="83218075"/>
<sequence>MEDSAELSVRTLERHCLVDGTCHCDWRITLQGCVEQNAMTGVYIGNIAISAVVFIIGVCLLIHRIFIKGHRLFDVSPAKGCLRPKPIDCMLFLLMIYNILRLLTSVILVTDVADDMISRMFIFEFPWQFGYGAFALYLVGIAQTLADSHKAISHGWLPSPRTVDIIGLTFFFAPFICNNIVALVGGALARTNLYASEVCVRLLYVFWFVHCFSLAMAVLFSGIRLVRILNHHLTKFKSSGPRYASVKTGIFKIRAVMGIIVVCLLLFAIFLLLYGALRDQIMVNVPGSIFLGVIWNYLGPVTTLCVELAVIFHPKIGTSGVDGLKSSTGGRSTTYEETQTSSSFAGPGVDVSFQGTLSHHAFEDLKQQQLQYQQNFQKHNHHRLHGNHYSSTPQQREFGLNGNSTTTTPPTLDLGMTMNTLKGPIAMEEEDYYYSHEHHSNHIPAITPQPSQPLADEKWLPMDEREDDLSSQIRLIRHEKRY</sequence>
<keyword evidence="1" id="KW-1133">Transmembrane helix</keyword>
<dbReference type="AlphaFoldDB" id="A0AAD7UUS4"/>
<feature type="transmembrane region" description="Helical" evidence="1">
    <location>
        <begin position="129"/>
        <end position="146"/>
    </location>
</feature>
<keyword evidence="3" id="KW-1185">Reference proteome</keyword>
<feature type="transmembrane region" description="Helical" evidence="1">
    <location>
        <begin position="166"/>
        <end position="189"/>
    </location>
</feature>
<proteinExistence type="predicted"/>
<keyword evidence="1" id="KW-0812">Transmembrane</keyword>
<gene>
    <name evidence="2" type="ORF">O0I10_010672</name>
</gene>
<feature type="transmembrane region" description="Helical" evidence="1">
    <location>
        <begin position="43"/>
        <end position="66"/>
    </location>
</feature>
<dbReference type="RefSeq" id="XP_058338549.1">
    <property type="nucleotide sequence ID" value="XM_058490651.1"/>
</dbReference>
<feature type="transmembrane region" description="Helical" evidence="1">
    <location>
        <begin position="255"/>
        <end position="277"/>
    </location>
</feature>
<evidence type="ECO:0000313" key="3">
    <source>
        <dbReference type="Proteomes" id="UP001234581"/>
    </source>
</evidence>
<accession>A0AAD7UUS4</accession>
<name>A0AAD7UUS4_9FUNG</name>